<sequence length="44" mass="5024">MGSSDTCPAEIHWSVFNPISRNSLEMLENRDEAVSEMGIRQRKT</sequence>
<reference evidence="1" key="1">
    <citation type="submission" date="2016-02" db="EMBL/GenBank/DDBJ databases">
        <title>WGS assembly of Manihot esculenta.</title>
        <authorList>
            <person name="Bredeson J.V."/>
            <person name="Prochnik S.E."/>
            <person name="Lyons J.B."/>
            <person name="Schmutz J."/>
            <person name="Grimwood J."/>
            <person name="Vrebalov J."/>
            <person name="Bart R.S."/>
            <person name="Amuge T."/>
            <person name="Ferguson M.E."/>
            <person name="Green R."/>
            <person name="Putnam N."/>
            <person name="Stites J."/>
            <person name="Rounsley S."/>
            <person name="Rokhsar D.S."/>
        </authorList>
    </citation>
    <scope>NUCLEOTIDE SEQUENCE [LARGE SCALE GENOMIC DNA]</scope>
    <source>
        <tissue evidence="1">Leaf</tissue>
    </source>
</reference>
<proteinExistence type="predicted"/>
<dbReference type="AlphaFoldDB" id="A0A2C9UEI0"/>
<gene>
    <name evidence="1" type="ORF">MANES_15G035600</name>
</gene>
<accession>A0A2C9UEI0</accession>
<organism evidence="1">
    <name type="scientific">Manihot esculenta</name>
    <name type="common">Cassava</name>
    <name type="synonym">Jatropha manihot</name>
    <dbReference type="NCBI Taxonomy" id="3983"/>
    <lineage>
        <taxon>Eukaryota</taxon>
        <taxon>Viridiplantae</taxon>
        <taxon>Streptophyta</taxon>
        <taxon>Embryophyta</taxon>
        <taxon>Tracheophyta</taxon>
        <taxon>Spermatophyta</taxon>
        <taxon>Magnoliopsida</taxon>
        <taxon>eudicotyledons</taxon>
        <taxon>Gunneridae</taxon>
        <taxon>Pentapetalae</taxon>
        <taxon>rosids</taxon>
        <taxon>fabids</taxon>
        <taxon>Malpighiales</taxon>
        <taxon>Euphorbiaceae</taxon>
        <taxon>Crotonoideae</taxon>
        <taxon>Manihoteae</taxon>
        <taxon>Manihot</taxon>
    </lineage>
</organism>
<evidence type="ECO:0000313" key="1">
    <source>
        <dbReference type="EMBL" id="OAY28035.1"/>
    </source>
</evidence>
<name>A0A2C9UEI0_MANES</name>
<dbReference type="EMBL" id="CM004401">
    <property type="protein sequence ID" value="OAY28035.1"/>
    <property type="molecule type" value="Genomic_DNA"/>
</dbReference>
<protein>
    <submittedName>
        <fullName evidence="1">Uncharacterized protein</fullName>
    </submittedName>
</protein>